<dbReference type="InterPro" id="IPR016032">
    <property type="entry name" value="Sig_transdc_resp-reg_C-effctor"/>
</dbReference>
<gene>
    <name evidence="2" type="ORF">NX794_08350</name>
</gene>
<dbReference type="EMBL" id="JANUGP010000004">
    <property type="protein sequence ID" value="MCS0601242.1"/>
    <property type="molecule type" value="Genomic_DNA"/>
</dbReference>
<dbReference type="InterPro" id="IPR051797">
    <property type="entry name" value="TrmB-like"/>
</dbReference>
<dbReference type="RefSeq" id="WP_258777607.1">
    <property type="nucleotide sequence ID" value="NZ_JANUGP010000004.1"/>
</dbReference>
<dbReference type="SUPFAM" id="SSF46894">
    <property type="entry name" value="C-terminal effector domain of the bipartite response regulators"/>
    <property type="match status" value="1"/>
</dbReference>
<evidence type="ECO:0000259" key="1">
    <source>
        <dbReference type="PROSITE" id="PS50043"/>
    </source>
</evidence>
<organism evidence="2 3">
    <name type="scientific">Streptomyces pyxinicus</name>
    <dbReference type="NCBI Taxonomy" id="2970331"/>
    <lineage>
        <taxon>Bacteria</taxon>
        <taxon>Bacillati</taxon>
        <taxon>Actinomycetota</taxon>
        <taxon>Actinomycetes</taxon>
        <taxon>Kitasatosporales</taxon>
        <taxon>Streptomycetaceae</taxon>
        <taxon>Streptomyces</taxon>
    </lineage>
</organism>
<feature type="domain" description="HTH luxR-type" evidence="1">
    <location>
        <begin position="254"/>
        <end position="319"/>
    </location>
</feature>
<dbReference type="SMART" id="SM00421">
    <property type="entry name" value="HTH_LUXR"/>
    <property type="match status" value="1"/>
</dbReference>
<proteinExistence type="predicted"/>
<dbReference type="InterPro" id="IPR036388">
    <property type="entry name" value="WH-like_DNA-bd_sf"/>
</dbReference>
<reference evidence="2 3" key="1">
    <citation type="submission" date="2022-08" db="EMBL/GenBank/DDBJ databases">
        <authorList>
            <person name="Somphong A."/>
            <person name="Phongsopitanun W."/>
        </authorList>
    </citation>
    <scope>NUCLEOTIDE SEQUENCE [LARGE SCALE GENOMIC DNA]</scope>
    <source>
        <strain evidence="2 3">LP11</strain>
    </source>
</reference>
<dbReference type="Pfam" id="PF00196">
    <property type="entry name" value="GerE"/>
    <property type="match status" value="1"/>
</dbReference>
<dbReference type="InterPro" id="IPR000792">
    <property type="entry name" value="Tscrpt_reg_LuxR_C"/>
</dbReference>
<dbReference type="Gene3D" id="1.10.10.10">
    <property type="entry name" value="Winged helix-like DNA-binding domain superfamily/Winged helix DNA-binding domain"/>
    <property type="match status" value="1"/>
</dbReference>
<dbReference type="PRINTS" id="PR00038">
    <property type="entry name" value="HTHLUXR"/>
</dbReference>
<evidence type="ECO:0000313" key="3">
    <source>
        <dbReference type="Proteomes" id="UP001205612"/>
    </source>
</evidence>
<accession>A0ABT2AYB9</accession>
<dbReference type="PANTHER" id="PTHR34293">
    <property type="entry name" value="HTH-TYPE TRANSCRIPTIONAL REGULATOR TRMBL2"/>
    <property type="match status" value="1"/>
</dbReference>
<dbReference type="PANTHER" id="PTHR34293:SF1">
    <property type="entry name" value="HTH-TYPE TRANSCRIPTIONAL REGULATOR TRMBL2"/>
    <property type="match status" value="1"/>
</dbReference>
<evidence type="ECO:0000313" key="2">
    <source>
        <dbReference type="EMBL" id="MCS0601242.1"/>
    </source>
</evidence>
<keyword evidence="3" id="KW-1185">Reference proteome</keyword>
<comment type="caution">
    <text evidence="2">The sequence shown here is derived from an EMBL/GenBank/DDBJ whole genome shotgun (WGS) entry which is preliminary data.</text>
</comment>
<sequence length="328" mass="36448">MKHHEHGADALCPAGKTLYERALREGRLTAAEAAEAPCLTSLGLLHPAVDDLGRLEPATPAAVLDRFLSASQDRIHETRRREERLLELFEPLLRGTPPPEPADTPTLRLLSGTDAINEAISDAMATAAHELWSIQPHVHYHDERGLTTQDMAMDRDQALLDRGCRIRTLYQHTQRHMPLIDARYEQLRGRAEARTLDELPDRHIIVDAAVAFVPAGDDQRLALEVRHPALVGFFRTAFERLWQLATPMYPRAVQPRSSGGVTPRQRAIATLLVEGHTDAAIAERLGMNVRTTRLHISKLATTLGSESRAQLGYLIARSGILDQEAADR</sequence>
<dbReference type="PROSITE" id="PS50043">
    <property type="entry name" value="HTH_LUXR_2"/>
    <property type="match status" value="1"/>
</dbReference>
<dbReference type="Proteomes" id="UP001205612">
    <property type="component" value="Unassembled WGS sequence"/>
</dbReference>
<name>A0ABT2AYB9_9ACTN</name>
<protein>
    <submittedName>
        <fullName evidence="2">Helix-turn-helix transcriptional regulator</fullName>
    </submittedName>
</protein>